<reference evidence="3" key="2">
    <citation type="submission" date="2015-01" db="EMBL/GenBank/DDBJ databases">
        <title>Evolutionary Origins and Diversification of the Mycorrhizal Mutualists.</title>
        <authorList>
            <consortium name="DOE Joint Genome Institute"/>
            <consortium name="Mycorrhizal Genomics Consortium"/>
            <person name="Kohler A."/>
            <person name="Kuo A."/>
            <person name="Nagy L.G."/>
            <person name="Floudas D."/>
            <person name="Copeland A."/>
            <person name="Barry K.W."/>
            <person name="Cichocki N."/>
            <person name="Veneault-Fourrey C."/>
            <person name="LaButti K."/>
            <person name="Lindquist E.A."/>
            <person name="Lipzen A."/>
            <person name="Lundell T."/>
            <person name="Morin E."/>
            <person name="Murat C."/>
            <person name="Riley R."/>
            <person name="Ohm R."/>
            <person name="Sun H."/>
            <person name="Tunlid A."/>
            <person name="Henrissat B."/>
            <person name="Grigoriev I.V."/>
            <person name="Hibbett D.S."/>
            <person name="Martin F."/>
        </authorList>
    </citation>
    <scope>NUCLEOTIDE SEQUENCE [LARGE SCALE GENOMIC DNA]</scope>
    <source>
        <strain evidence="3">441</strain>
    </source>
</reference>
<accession>A0A0C9YE61</accession>
<sequence>VASRMGTIESSVKGFVNSELSGIIARSREHNPIPLVVGLGVATRLHFDTVVVGSRIVSLMPGRSCSASGREGLKESSSSDSSTAGIQSSQYHYPFGSQYIPEVLFDCFIELEEAHNAMWNDLTF</sequence>
<dbReference type="STRING" id="765257.A0A0C9YE61"/>
<dbReference type="Proteomes" id="UP000054018">
    <property type="component" value="Unassembled WGS sequence"/>
</dbReference>
<evidence type="ECO:0000313" key="2">
    <source>
        <dbReference type="EMBL" id="KIK12144.1"/>
    </source>
</evidence>
<feature type="non-terminal residue" evidence="2">
    <location>
        <position position="124"/>
    </location>
</feature>
<keyword evidence="3" id="KW-1185">Reference proteome</keyword>
<dbReference type="EMBL" id="KN834113">
    <property type="protein sequence ID" value="KIK12144.1"/>
    <property type="molecule type" value="Genomic_DNA"/>
</dbReference>
<dbReference type="InterPro" id="IPR013785">
    <property type="entry name" value="Aldolase_TIM"/>
</dbReference>
<dbReference type="AlphaFoldDB" id="A0A0C9YE61"/>
<reference evidence="2 3" key="1">
    <citation type="submission" date="2014-04" db="EMBL/GenBank/DDBJ databases">
        <authorList>
            <consortium name="DOE Joint Genome Institute"/>
            <person name="Kuo A."/>
            <person name="Kohler A."/>
            <person name="Costa M.D."/>
            <person name="Nagy L.G."/>
            <person name="Floudas D."/>
            <person name="Copeland A."/>
            <person name="Barry K.W."/>
            <person name="Cichocki N."/>
            <person name="Veneault-Fourrey C."/>
            <person name="LaButti K."/>
            <person name="Lindquist E.A."/>
            <person name="Lipzen A."/>
            <person name="Lundell T."/>
            <person name="Morin E."/>
            <person name="Murat C."/>
            <person name="Sun H."/>
            <person name="Tunlid A."/>
            <person name="Henrissat B."/>
            <person name="Grigoriev I.V."/>
            <person name="Hibbett D.S."/>
            <person name="Martin F."/>
            <person name="Nordberg H.P."/>
            <person name="Cantor M.N."/>
            <person name="Hua S.X."/>
        </authorList>
    </citation>
    <scope>NUCLEOTIDE SEQUENCE [LARGE SCALE GENOMIC DNA]</scope>
    <source>
        <strain evidence="2 3">441</strain>
    </source>
</reference>
<protein>
    <submittedName>
        <fullName evidence="2">Uncharacterized protein</fullName>
    </submittedName>
</protein>
<evidence type="ECO:0000313" key="3">
    <source>
        <dbReference type="Proteomes" id="UP000054018"/>
    </source>
</evidence>
<dbReference type="HOGENOM" id="CLU_133015_0_0_1"/>
<feature type="compositionally biased region" description="Low complexity" evidence="1">
    <location>
        <begin position="76"/>
        <end position="85"/>
    </location>
</feature>
<name>A0A0C9YE61_9AGAM</name>
<proteinExistence type="predicted"/>
<organism evidence="2 3">
    <name type="scientific">Pisolithus microcarpus 441</name>
    <dbReference type="NCBI Taxonomy" id="765257"/>
    <lineage>
        <taxon>Eukaryota</taxon>
        <taxon>Fungi</taxon>
        <taxon>Dikarya</taxon>
        <taxon>Basidiomycota</taxon>
        <taxon>Agaricomycotina</taxon>
        <taxon>Agaricomycetes</taxon>
        <taxon>Agaricomycetidae</taxon>
        <taxon>Boletales</taxon>
        <taxon>Sclerodermatineae</taxon>
        <taxon>Pisolithaceae</taxon>
        <taxon>Pisolithus</taxon>
    </lineage>
</organism>
<evidence type="ECO:0000256" key="1">
    <source>
        <dbReference type="SAM" id="MobiDB-lite"/>
    </source>
</evidence>
<dbReference type="Gene3D" id="3.20.20.70">
    <property type="entry name" value="Aldolase class I"/>
    <property type="match status" value="1"/>
</dbReference>
<feature type="region of interest" description="Disordered" evidence="1">
    <location>
        <begin position="63"/>
        <end position="85"/>
    </location>
</feature>
<gene>
    <name evidence="2" type="ORF">PISMIDRAFT_689718</name>
</gene>